<evidence type="ECO:0000313" key="2">
    <source>
        <dbReference type="EMBL" id="GII91676.1"/>
    </source>
</evidence>
<name>A0A919RGS5_9ACTN</name>
<reference evidence="2" key="1">
    <citation type="submission" date="2021-01" db="EMBL/GenBank/DDBJ databases">
        <title>Whole genome shotgun sequence of Sinosporangium siamense NBRC 109515.</title>
        <authorList>
            <person name="Komaki H."/>
            <person name="Tamura T."/>
        </authorList>
    </citation>
    <scope>NUCLEOTIDE SEQUENCE</scope>
    <source>
        <strain evidence="2">NBRC 109515</strain>
    </source>
</reference>
<proteinExistence type="predicted"/>
<dbReference type="Gene3D" id="3.90.1300.10">
    <property type="entry name" value="Amidase signature (AS) domain"/>
    <property type="match status" value="1"/>
</dbReference>
<organism evidence="2 3">
    <name type="scientific">Sinosporangium siamense</name>
    <dbReference type="NCBI Taxonomy" id="1367973"/>
    <lineage>
        <taxon>Bacteria</taxon>
        <taxon>Bacillati</taxon>
        <taxon>Actinomycetota</taxon>
        <taxon>Actinomycetes</taxon>
        <taxon>Streptosporangiales</taxon>
        <taxon>Streptosporangiaceae</taxon>
        <taxon>Sinosporangium</taxon>
    </lineage>
</organism>
<dbReference type="AlphaFoldDB" id="A0A919RGS5"/>
<feature type="domain" description="Amidase" evidence="1">
    <location>
        <begin position="37"/>
        <end position="115"/>
    </location>
</feature>
<sequence length="137" mass="14502">MGAYVTVVARSGAYGGSRNLGRPPGQFATRLALLVADEFDAVPTPTLTQPPRPVGWFVDSGGPEETFERMKRFAAFPAVYNVGGQPSVNLPLHWTEEGLPLGVMPAGRFGGEGTLISLSAQIEAAVGGFWGDRRPAM</sequence>
<protein>
    <recommendedName>
        <fullName evidence="1">Amidase domain-containing protein</fullName>
    </recommendedName>
</protein>
<gene>
    <name evidence="2" type="ORF">Ssi02_19070</name>
</gene>
<dbReference type="Pfam" id="PF01425">
    <property type="entry name" value="Amidase"/>
    <property type="match status" value="1"/>
</dbReference>
<dbReference type="InterPro" id="IPR023631">
    <property type="entry name" value="Amidase_dom"/>
</dbReference>
<evidence type="ECO:0000259" key="1">
    <source>
        <dbReference type="Pfam" id="PF01425"/>
    </source>
</evidence>
<comment type="caution">
    <text evidence="2">The sequence shown here is derived from an EMBL/GenBank/DDBJ whole genome shotgun (WGS) entry which is preliminary data.</text>
</comment>
<dbReference type="Proteomes" id="UP000606172">
    <property type="component" value="Unassembled WGS sequence"/>
</dbReference>
<dbReference type="EMBL" id="BOOW01000011">
    <property type="protein sequence ID" value="GII91676.1"/>
    <property type="molecule type" value="Genomic_DNA"/>
</dbReference>
<dbReference type="RefSeq" id="WP_307825618.1">
    <property type="nucleotide sequence ID" value="NZ_BOOW01000011.1"/>
</dbReference>
<accession>A0A919RGS5</accession>
<dbReference type="SUPFAM" id="SSF75304">
    <property type="entry name" value="Amidase signature (AS) enzymes"/>
    <property type="match status" value="1"/>
</dbReference>
<evidence type="ECO:0000313" key="3">
    <source>
        <dbReference type="Proteomes" id="UP000606172"/>
    </source>
</evidence>
<keyword evidence="3" id="KW-1185">Reference proteome</keyword>
<dbReference type="InterPro" id="IPR036928">
    <property type="entry name" value="AS_sf"/>
</dbReference>